<evidence type="ECO:0000313" key="8">
    <source>
        <dbReference type="Proteomes" id="UP000486534"/>
    </source>
</evidence>
<dbReference type="PANTHER" id="PTHR43179:SF12">
    <property type="entry name" value="GALACTOFURANOSYLTRANSFERASE GLFT2"/>
    <property type="match status" value="1"/>
</dbReference>
<dbReference type="InterPro" id="IPR029044">
    <property type="entry name" value="Nucleotide-diphossugar_trans"/>
</dbReference>
<evidence type="ECO:0000256" key="3">
    <source>
        <dbReference type="ARBA" id="ARBA00022676"/>
    </source>
</evidence>
<dbReference type="Gene3D" id="3.90.550.10">
    <property type="entry name" value="Spore Coat Polysaccharide Biosynthesis Protein SpsA, Chain A"/>
    <property type="match status" value="1"/>
</dbReference>
<evidence type="ECO:0000313" key="7">
    <source>
        <dbReference type="EMBL" id="MQA53360.1"/>
    </source>
</evidence>
<evidence type="ECO:0000256" key="4">
    <source>
        <dbReference type="ARBA" id="ARBA00022679"/>
    </source>
</evidence>
<gene>
    <name evidence="7" type="ORF">GDH07_08480</name>
</gene>
<evidence type="ECO:0000256" key="2">
    <source>
        <dbReference type="ARBA" id="ARBA00022519"/>
    </source>
</evidence>
<dbReference type="Pfam" id="PF13692">
    <property type="entry name" value="Glyco_trans_1_4"/>
    <property type="match status" value="1"/>
</dbReference>
<reference evidence="7 8" key="1">
    <citation type="submission" date="2019-10" db="EMBL/GenBank/DDBJ databases">
        <title>Pseudomonas dajingensis sp. nov., isolated from the profound head ulcers of farmed Murray cod (Maccullochella peelii peelii).</title>
        <authorList>
            <person name="Liu Y."/>
        </authorList>
    </citation>
    <scope>NUCLEOTIDE SEQUENCE [LARGE SCALE GENOMIC DNA]</scope>
    <source>
        <strain evidence="7 8">MC042</strain>
    </source>
</reference>
<comment type="similarity">
    <text evidence="1">Belongs to the glycosyltransferase 2 family.</text>
</comment>
<dbReference type="RefSeq" id="WP_152897127.1">
    <property type="nucleotide sequence ID" value="NZ_WHUV01000001.1"/>
</dbReference>
<evidence type="ECO:0000256" key="1">
    <source>
        <dbReference type="ARBA" id="ARBA00006739"/>
    </source>
</evidence>
<keyword evidence="2" id="KW-0997">Cell inner membrane</keyword>
<accession>A0A7X1PJW1</accession>
<keyword evidence="3" id="KW-0328">Glycosyltransferase</keyword>
<dbReference type="PANTHER" id="PTHR43179">
    <property type="entry name" value="RHAMNOSYLTRANSFERASE WBBL"/>
    <property type="match status" value="1"/>
</dbReference>
<evidence type="ECO:0000256" key="5">
    <source>
        <dbReference type="SAM" id="MobiDB-lite"/>
    </source>
</evidence>
<feature type="domain" description="Glycosyltransferase 2-like" evidence="6">
    <location>
        <begin position="464"/>
        <end position="634"/>
    </location>
</feature>
<organism evidence="7 8">
    <name type="scientific">Pseudomonas piscis</name>
    <dbReference type="NCBI Taxonomy" id="2614538"/>
    <lineage>
        <taxon>Bacteria</taxon>
        <taxon>Pseudomonadati</taxon>
        <taxon>Pseudomonadota</taxon>
        <taxon>Gammaproteobacteria</taxon>
        <taxon>Pseudomonadales</taxon>
        <taxon>Pseudomonadaceae</taxon>
        <taxon>Pseudomonas</taxon>
    </lineage>
</organism>
<dbReference type="AlphaFoldDB" id="A0A7X1PJW1"/>
<dbReference type="Pfam" id="PF00535">
    <property type="entry name" value="Glycos_transf_2"/>
    <property type="match status" value="1"/>
</dbReference>
<dbReference type="InterPro" id="IPR001173">
    <property type="entry name" value="Glyco_trans_2-like"/>
</dbReference>
<keyword evidence="2" id="KW-1003">Cell membrane</keyword>
<dbReference type="CDD" id="cd04186">
    <property type="entry name" value="GT_2_like_c"/>
    <property type="match status" value="1"/>
</dbReference>
<dbReference type="Gene3D" id="3.40.50.2000">
    <property type="entry name" value="Glycogen Phosphorylase B"/>
    <property type="match status" value="1"/>
</dbReference>
<dbReference type="EMBL" id="WHUV01000001">
    <property type="protein sequence ID" value="MQA53360.1"/>
    <property type="molecule type" value="Genomic_DNA"/>
</dbReference>
<feature type="compositionally biased region" description="Pro residues" evidence="5">
    <location>
        <begin position="80"/>
        <end position="91"/>
    </location>
</feature>
<dbReference type="SUPFAM" id="SSF53448">
    <property type="entry name" value="Nucleotide-diphospho-sugar transferases"/>
    <property type="match status" value="1"/>
</dbReference>
<keyword evidence="2" id="KW-0472">Membrane</keyword>
<protein>
    <submittedName>
        <fullName evidence="7">Glycosyltransferase</fullName>
    </submittedName>
</protein>
<name>A0A7X1PJW1_9PSED</name>
<dbReference type="GO" id="GO:0016757">
    <property type="term" value="F:glycosyltransferase activity"/>
    <property type="evidence" value="ECO:0007669"/>
    <property type="project" value="UniProtKB-KW"/>
</dbReference>
<evidence type="ECO:0000259" key="6">
    <source>
        <dbReference type="Pfam" id="PF00535"/>
    </source>
</evidence>
<keyword evidence="4 7" id="KW-0808">Transferase</keyword>
<dbReference type="SUPFAM" id="SSF53756">
    <property type="entry name" value="UDP-Glycosyltransferase/glycogen phosphorylase"/>
    <property type="match status" value="1"/>
</dbReference>
<feature type="region of interest" description="Disordered" evidence="5">
    <location>
        <begin position="62"/>
        <end position="91"/>
    </location>
</feature>
<dbReference type="Proteomes" id="UP000486534">
    <property type="component" value="Unassembled WGS sequence"/>
</dbReference>
<proteinExistence type="inferred from homology"/>
<comment type="caution">
    <text evidence="7">The sequence shown here is derived from an EMBL/GenBank/DDBJ whole genome shotgun (WGS) entry which is preliminary data.</text>
</comment>
<sequence>MDKPGSPPATAGHEHALAIAERDAALAHIEHMRRSRSWRLTRPLRMLWQLLRHGAVGNGSEYPLPMEPSPQWLGSSPVSEPVPPPANEPSALPSPGPFDLLCFANIDWSARFQRPQQLMTQFATHGYRVFYIVLSPTLEQPYQLREVAPRVFEVNLHGHASQDHYATCITPDNLCSNTESLQALAADFRIKAAVSVVHLPYWTTLALHLRQTRGWLVQYDCMDEWQGFPNIGAPLLAKEQVLVAQADLVTVSASMLHDKWVGKSRRCVLVRNGVDFEFFARHCTPNTLLAELQGPVIGFYGGLAKWVDLKLVATIARQRPDWNLVLVGDVFVSDLAGLDRLPNVHLTGRQPYAQMPQYLYRFDACIIPFHLSDMTHCVDPVKFYEFISAGKPVVSVPLLEMQLYAPYLYFAEGAPSFVTQIEKALEETDSQLWEQRIGLARANDWRQRFETTRDALVALYPKVSVVIVTYNNVQLTRNCVDSLLGNGAYPNLELIIVDNASGDDTRNYLRYLARTEPRVNIVLNRRNLGFAAANNQGLRRARGEYLVLLNNDTVVPRGWLTPLLRHLADPGIGLVGPTTNAVGNEAKVRIDYQRLDGLEDFADRRESQYRGRCFDIPMLAMFCVALRREVLEQVGWLDETFGIGMFEDDDYSRRVQTAGWRTVCAEDAFIHHHGQASFKALIPTGEYQRLWDRNQAYFESKWGAWKPHNTLRRELETDAPKSRFTD</sequence>